<accession>A0ABD2N510</accession>
<reference evidence="5 6" key="1">
    <citation type="journal article" date="2021" name="BMC Biol.">
        <title>Horizontally acquired antibacterial genes associated with adaptive radiation of ladybird beetles.</title>
        <authorList>
            <person name="Li H.S."/>
            <person name="Tang X.F."/>
            <person name="Huang Y.H."/>
            <person name="Xu Z.Y."/>
            <person name="Chen M.L."/>
            <person name="Du X.Y."/>
            <person name="Qiu B.Y."/>
            <person name="Chen P.T."/>
            <person name="Zhang W."/>
            <person name="Slipinski A."/>
            <person name="Escalona H.E."/>
            <person name="Waterhouse R.M."/>
            <person name="Zwick A."/>
            <person name="Pang H."/>
        </authorList>
    </citation>
    <scope>NUCLEOTIDE SEQUENCE [LARGE SCALE GENOMIC DNA]</scope>
    <source>
        <strain evidence="5">SYSU2018</strain>
    </source>
</reference>
<dbReference type="PANTHER" id="PTHR12378">
    <property type="entry name" value="DESUMOYLATING ISOPEPTIDASE"/>
    <property type="match status" value="1"/>
</dbReference>
<proteinExistence type="inferred from homology"/>
<dbReference type="PANTHER" id="PTHR12378:SF7">
    <property type="entry name" value="DESUMOYLATING ISOPEPTIDASE 1"/>
    <property type="match status" value="1"/>
</dbReference>
<dbReference type="SMART" id="SM01179">
    <property type="entry name" value="DUF862"/>
    <property type="match status" value="1"/>
</dbReference>
<dbReference type="AlphaFoldDB" id="A0ABD2N510"/>
<dbReference type="Proteomes" id="UP001516400">
    <property type="component" value="Unassembled WGS sequence"/>
</dbReference>
<evidence type="ECO:0000313" key="5">
    <source>
        <dbReference type="EMBL" id="KAL3273692.1"/>
    </source>
</evidence>
<dbReference type="InterPro" id="IPR008580">
    <property type="entry name" value="PPPDE_dom"/>
</dbReference>
<name>A0ABD2N510_9CUCU</name>
<dbReference type="Pfam" id="PF05903">
    <property type="entry name" value="Peptidase_C97"/>
    <property type="match status" value="1"/>
</dbReference>
<evidence type="ECO:0000259" key="4">
    <source>
        <dbReference type="PROSITE" id="PS51858"/>
    </source>
</evidence>
<dbReference type="PROSITE" id="PS51858">
    <property type="entry name" value="PPPDE"/>
    <property type="match status" value="1"/>
</dbReference>
<keyword evidence="2" id="KW-0645">Protease</keyword>
<protein>
    <recommendedName>
        <fullName evidence="4">PPPDE domain-containing protein</fullName>
    </recommendedName>
</protein>
<gene>
    <name evidence="5" type="ORF">HHI36_015122</name>
</gene>
<keyword evidence="6" id="KW-1185">Reference proteome</keyword>
<sequence length="527" mass="60395">MEKNKVELWIYDLSMGMAKNLAHMLIGKPLEGIWHTSIVVYGREYMFNSNGVENCIPGSHQLKTPERVEVLGYTEVPLSVFAEYISTLSESSYAGSTYDLFKHNCNTFSEEIAQFLVGKSIPQYILDLPNEVLSSKLSPQILDLLTKFERSAHVVTNREGSPGYEQLNIEIEEARYNSFLLEQRRKRLRDKLLKKERKREKKRKKDLMEGSSISVEEENATMAEAGVISGNSTDGQPALKQILALEEEEKREQEKRKKSRDPPIVFVGEIDEQAEFDVLVGAIEQVIDKEEEDYMEQLSQYLLDEEGCWALSDGFLLFIAKILYEPAYTSEVRISLMKIMAFAALKDDFILLLHQDREHHVFMNYLTQIDSLPLDQARAASLFLANLFENLSSSEWLLYISEWTFMGKTLSNIRVTTKVGVHCLLADDAVLQDRGSAIIYNMACKEVKTVVYDDVAVELTMAVLQFLKVKPNEEFLFRSIKALSKFMEISRQEVPQLIQMIGPDPRDFMGTSRRIDKLINEMGQRLL</sequence>
<comment type="similarity">
    <text evidence="1">Belongs to the DeSI family.</text>
</comment>
<dbReference type="GO" id="GO:0008233">
    <property type="term" value="F:peptidase activity"/>
    <property type="evidence" value="ECO:0007669"/>
    <property type="project" value="UniProtKB-KW"/>
</dbReference>
<evidence type="ECO:0000313" key="6">
    <source>
        <dbReference type="Proteomes" id="UP001516400"/>
    </source>
</evidence>
<dbReference type="InterPro" id="IPR042266">
    <property type="entry name" value="PPPDE_sf"/>
</dbReference>
<evidence type="ECO:0000256" key="1">
    <source>
        <dbReference type="ARBA" id="ARBA00008140"/>
    </source>
</evidence>
<evidence type="ECO:0000256" key="2">
    <source>
        <dbReference type="ARBA" id="ARBA00022670"/>
    </source>
</evidence>
<dbReference type="EMBL" id="JABFTP020000062">
    <property type="protein sequence ID" value="KAL3273692.1"/>
    <property type="molecule type" value="Genomic_DNA"/>
</dbReference>
<feature type="domain" description="PPPDE" evidence="4">
    <location>
        <begin position="4"/>
        <end position="146"/>
    </location>
</feature>
<evidence type="ECO:0000256" key="3">
    <source>
        <dbReference type="ARBA" id="ARBA00022801"/>
    </source>
</evidence>
<comment type="caution">
    <text evidence="5">The sequence shown here is derived from an EMBL/GenBank/DDBJ whole genome shotgun (WGS) entry which is preliminary data.</text>
</comment>
<dbReference type="Gene3D" id="3.90.1720.30">
    <property type="entry name" value="PPPDE domains"/>
    <property type="match status" value="1"/>
</dbReference>
<keyword evidence="3" id="KW-0378">Hydrolase</keyword>
<organism evidence="5 6">
    <name type="scientific">Cryptolaemus montrouzieri</name>
    <dbReference type="NCBI Taxonomy" id="559131"/>
    <lineage>
        <taxon>Eukaryota</taxon>
        <taxon>Metazoa</taxon>
        <taxon>Ecdysozoa</taxon>
        <taxon>Arthropoda</taxon>
        <taxon>Hexapoda</taxon>
        <taxon>Insecta</taxon>
        <taxon>Pterygota</taxon>
        <taxon>Neoptera</taxon>
        <taxon>Endopterygota</taxon>
        <taxon>Coleoptera</taxon>
        <taxon>Polyphaga</taxon>
        <taxon>Cucujiformia</taxon>
        <taxon>Coccinelloidea</taxon>
        <taxon>Coccinellidae</taxon>
        <taxon>Scymninae</taxon>
        <taxon>Scymnini</taxon>
        <taxon>Cryptolaemus</taxon>
    </lineage>
</organism>
<dbReference type="GO" id="GO:0006508">
    <property type="term" value="P:proteolysis"/>
    <property type="evidence" value="ECO:0007669"/>
    <property type="project" value="UniProtKB-KW"/>
</dbReference>